<dbReference type="Proteomes" id="UP001144110">
    <property type="component" value="Unassembled WGS sequence"/>
</dbReference>
<protein>
    <submittedName>
        <fullName evidence="4">tRNA U13 pseudouridine synthase TruD</fullName>
    </submittedName>
</protein>
<evidence type="ECO:0000313" key="4">
    <source>
        <dbReference type="EMBL" id="MDF2954240.1"/>
    </source>
</evidence>
<dbReference type="Pfam" id="PF01142">
    <property type="entry name" value="TruD"/>
    <property type="match status" value="1"/>
</dbReference>
<evidence type="ECO:0000259" key="3">
    <source>
        <dbReference type="PROSITE" id="PS50984"/>
    </source>
</evidence>
<dbReference type="InterPro" id="IPR042214">
    <property type="entry name" value="TruD_catalytic"/>
</dbReference>
<reference evidence="4" key="1">
    <citation type="submission" date="2022-11" db="EMBL/GenBank/DDBJ databases">
        <title>Candidatus Alkanophaga archaea from heated hydrothermal vent sediment oxidize petroleum alkanes.</title>
        <authorList>
            <person name="Zehnle H."/>
            <person name="Laso-Perez R."/>
            <person name="Lipp J."/>
            <person name="Teske A."/>
            <person name="Wegener G."/>
        </authorList>
    </citation>
    <scope>NUCLEOTIDE SEQUENCE</scope>
    <source>
        <strain evidence="4">MCA70</strain>
    </source>
</reference>
<organism evidence="4 5">
    <name type="scientific">Candidatus Thermodesulfobacterium syntrophicum</name>
    <dbReference type="NCBI Taxonomy" id="3060442"/>
    <lineage>
        <taxon>Bacteria</taxon>
        <taxon>Pseudomonadati</taxon>
        <taxon>Thermodesulfobacteriota</taxon>
        <taxon>Thermodesulfobacteria</taxon>
        <taxon>Thermodesulfobacteriales</taxon>
        <taxon>Thermodesulfobacteriaceae</taxon>
        <taxon>Thermodesulfobacterium</taxon>
    </lineage>
</organism>
<evidence type="ECO:0000313" key="5">
    <source>
        <dbReference type="Proteomes" id="UP001144110"/>
    </source>
</evidence>
<comment type="caution">
    <text evidence="4">The sequence shown here is derived from an EMBL/GenBank/DDBJ whole genome shotgun (WGS) entry which is preliminary data.</text>
</comment>
<keyword evidence="2" id="KW-0413">Isomerase</keyword>
<dbReference type="PROSITE" id="PS50984">
    <property type="entry name" value="TRUD"/>
    <property type="match status" value="1"/>
</dbReference>
<dbReference type="SUPFAM" id="SSF55120">
    <property type="entry name" value="Pseudouridine synthase"/>
    <property type="match status" value="1"/>
</dbReference>
<dbReference type="InterPro" id="IPR020103">
    <property type="entry name" value="PsdUridine_synth_cat_dom_sf"/>
</dbReference>
<name>A0AAE3P5I9_9BACT</name>
<dbReference type="GO" id="GO:0001522">
    <property type="term" value="P:pseudouridine synthesis"/>
    <property type="evidence" value="ECO:0007669"/>
    <property type="project" value="InterPro"/>
</dbReference>
<evidence type="ECO:0000256" key="1">
    <source>
        <dbReference type="ARBA" id="ARBA00007953"/>
    </source>
</evidence>
<dbReference type="PIRSF" id="PIRSF037016">
    <property type="entry name" value="Pseudouridin_synth_euk_prd"/>
    <property type="match status" value="1"/>
</dbReference>
<sequence length="389" mass="45808">MKIKERLEDFVVSEIANIYPEGQGEYSLYMLKKFNISTWDTLGKIAKRLRISMDSIGYGGLKDKKAIAHQFITIKNGPKKDIKEKDFELVYLGKTAKPMSKELLIGNKFEVVVRDFKVEEKKFNEEVELVKKFGIANYFDEQRFGSIKNSKEFAVKEIILGNYEKALYLLLGEGSAVDIEKTRKLRDCLKKNWRNFEKCIELAKVNWEKNLLKFLIEHKPSKRTFKRALNLVDKEYLFFLGNAYQSYLWNEILKKVLAELNISYFETPYLLGSFFFYKEVSEEKWKILKDLKLPLPTPKLQFKEKVEKLDLAHIYDEICQKEGLKNLKNLRTFVKGLIFKTYPRPAIIFPENLEWEKLDNSTVKLKFTLEKGAYATLVVKRLYYGYQNS</sequence>
<dbReference type="GO" id="GO:0009982">
    <property type="term" value="F:pseudouridine synthase activity"/>
    <property type="evidence" value="ECO:0007669"/>
    <property type="project" value="InterPro"/>
</dbReference>
<dbReference type="EMBL" id="JAPHEG010000008">
    <property type="protein sequence ID" value="MDF2954240.1"/>
    <property type="molecule type" value="Genomic_DNA"/>
</dbReference>
<dbReference type="PANTHER" id="PTHR13326:SF21">
    <property type="entry name" value="PSEUDOURIDYLATE SYNTHASE PUS7L"/>
    <property type="match status" value="1"/>
</dbReference>
<dbReference type="InterPro" id="IPR001656">
    <property type="entry name" value="PsdUridine_synth_TruD"/>
</dbReference>
<dbReference type="GO" id="GO:0003723">
    <property type="term" value="F:RNA binding"/>
    <property type="evidence" value="ECO:0007669"/>
    <property type="project" value="InterPro"/>
</dbReference>
<dbReference type="AlphaFoldDB" id="A0AAE3P5I9"/>
<dbReference type="InterPro" id="IPR011760">
    <property type="entry name" value="PsdUridine_synth_TruD_insert"/>
</dbReference>
<feature type="domain" description="TRUD" evidence="3">
    <location>
        <begin position="134"/>
        <end position="349"/>
    </location>
</feature>
<accession>A0AAE3P5I9</accession>
<comment type="similarity">
    <text evidence="1">Belongs to the pseudouridine synthase TruD family.</text>
</comment>
<gene>
    <name evidence="4" type="ORF">OD816_001485</name>
</gene>
<dbReference type="GO" id="GO:0006396">
    <property type="term" value="P:RNA processing"/>
    <property type="evidence" value="ECO:0007669"/>
    <property type="project" value="UniProtKB-ARBA"/>
</dbReference>
<dbReference type="Gene3D" id="3.30.2350.20">
    <property type="entry name" value="TruD, catalytic domain"/>
    <property type="match status" value="2"/>
</dbReference>
<dbReference type="PANTHER" id="PTHR13326">
    <property type="entry name" value="TRNA PSEUDOURIDINE SYNTHASE D"/>
    <property type="match status" value="1"/>
</dbReference>
<dbReference type="GO" id="GO:0140098">
    <property type="term" value="F:catalytic activity, acting on RNA"/>
    <property type="evidence" value="ECO:0007669"/>
    <property type="project" value="UniProtKB-ARBA"/>
</dbReference>
<proteinExistence type="inferred from homology"/>
<evidence type="ECO:0000256" key="2">
    <source>
        <dbReference type="ARBA" id="ARBA00023235"/>
    </source>
</evidence>